<accession>A0A0E9VMC7</accession>
<sequence>MLLAKKIPLFNRSKRLGAKHFANTMRVDTRVCTCSYLDSCTDFHR</sequence>
<proteinExistence type="predicted"/>
<dbReference type="EMBL" id="GBXM01030012">
    <property type="protein sequence ID" value="JAH78565.1"/>
    <property type="molecule type" value="Transcribed_RNA"/>
</dbReference>
<protein>
    <submittedName>
        <fullName evidence="1">Uncharacterized protein</fullName>
    </submittedName>
</protein>
<reference evidence="1" key="1">
    <citation type="submission" date="2014-11" db="EMBL/GenBank/DDBJ databases">
        <authorList>
            <person name="Amaro Gonzalez C."/>
        </authorList>
    </citation>
    <scope>NUCLEOTIDE SEQUENCE</scope>
</reference>
<organism evidence="1">
    <name type="scientific">Anguilla anguilla</name>
    <name type="common">European freshwater eel</name>
    <name type="synonym">Muraena anguilla</name>
    <dbReference type="NCBI Taxonomy" id="7936"/>
    <lineage>
        <taxon>Eukaryota</taxon>
        <taxon>Metazoa</taxon>
        <taxon>Chordata</taxon>
        <taxon>Craniata</taxon>
        <taxon>Vertebrata</taxon>
        <taxon>Euteleostomi</taxon>
        <taxon>Actinopterygii</taxon>
        <taxon>Neopterygii</taxon>
        <taxon>Teleostei</taxon>
        <taxon>Anguilliformes</taxon>
        <taxon>Anguillidae</taxon>
        <taxon>Anguilla</taxon>
    </lineage>
</organism>
<name>A0A0E9VMC7_ANGAN</name>
<dbReference type="AlphaFoldDB" id="A0A0E9VMC7"/>
<evidence type="ECO:0000313" key="1">
    <source>
        <dbReference type="EMBL" id="JAH78565.1"/>
    </source>
</evidence>
<reference evidence="1" key="2">
    <citation type="journal article" date="2015" name="Fish Shellfish Immunol.">
        <title>Early steps in the European eel (Anguilla anguilla)-Vibrio vulnificus interaction in the gills: Role of the RtxA13 toxin.</title>
        <authorList>
            <person name="Callol A."/>
            <person name="Pajuelo D."/>
            <person name="Ebbesson L."/>
            <person name="Teles M."/>
            <person name="MacKenzie S."/>
            <person name="Amaro C."/>
        </authorList>
    </citation>
    <scope>NUCLEOTIDE SEQUENCE</scope>
</reference>